<dbReference type="InterPro" id="IPR036390">
    <property type="entry name" value="WH_DNA-bd_sf"/>
</dbReference>
<sequence length="321" mass="36323">MPRYKEQREGGAETQDEMENVLSNVTWKVIFDEDDLAARKFAAVARSGSLKKVSRQFGVRVDKLRDELTLLESRVGYKLFVRNKSILELTPVGRRIYALLHASTLSGLNVASATIKISVSPLLLDGFLLRPLISWLRKSAGEKVVTLIPDCPYEDDADIRVWLSQPGEVSSLNQHVAGKRLAPLPFMPFIASSYASKLILPHCLDDLNDYMLIHYQGYQEYPALDPWNHFIAHRRHSVMHVSSYTAAKELIRWAGVIGLLPAQLPQFNSNFLPLPDLFPQLMALDVWIGLTLRAEREPEICRVFKLFEAGLLNAINENNSR</sequence>
<proteinExistence type="inferred from homology"/>
<dbReference type="SUPFAM" id="SSF53850">
    <property type="entry name" value="Periplasmic binding protein-like II"/>
    <property type="match status" value="1"/>
</dbReference>
<dbReference type="PANTHER" id="PTHR30537:SF3">
    <property type="entry name" value="TRANSCRIPTIONAL REGULATORY PROTEIN"/>
    <property type="match status" value="1"/>
</dbReference>
<evidence type="ECO:0000256" key="1">
    <source>
        <dbReference type="ARBA" id="ARBA00009437"/>
    </source>
</evidence>
<gene>
    <name evidence="3" type="ORF">RF091_13760</name>
</gene>
<accession>A0ABD5BJ93</accession>
<protein>
    <submittedName>
        <fullName evidence="3">LysR family transcriptional regulator</fullName>
    </submittedName>
</protein>
<dbReference type="Pfam" id="PF00126">
    <property type="entry name" value="HTH_1"/>
    <property type="match status" value="1"/>
</dbReference>
<dbReference type="SUPFAM" id="SSF46785">
    <property type="entry name" value="Winged helix' DNA-binding domain"/>
    <property type="match status" value="1"/>
</dbReference>
<dbReference type="Proteomes" id="UP001234811">
    <property type="component" value="Unassembled WGS sequence"/>
</dbReference>
<reference evidence="3 4" key="1">
    <citation type="submission" date="2023-07" db="EMBL/GenBank/DDBJ databases">
        <title>Pathogens genome sequencing project 196.</title>
        <authorList>
            <person name="Cao X."/>
        </authorList>
    </citation>
    <scope>NUCLEOTIDE SEQUENCE [LARGE SCALE GENOMIC DNA]</scope>
    <source>
        <strain evidence="3 4">SM41</strain>
    </source>
</reference>
<evidence type="ECO:0000313" key="3">
    <source>
        <dbReference type="EMBL" id="MDQ9556573.1"/>
    </source>
</evidence>
<dbReference type="PANTHER" id="PTHR30537">
    <property type="entry name" value="HTH-TYPE TRANSCRIPTIONAL REGULATOR"/>
    <property type="match status" value="1"/>
</dbReference>
<dbReference type="EMBL" id="JAVIPQ010000210">
    <property type="protein sequence ID" value="MDQ9556573.1"/>
    <property type="molecule type" value="Genomic_DNA"/>
</dbReference>
<feature type="domain" description="HTH lysR-type" evidence="2">
    <location>
        <begin position="40"/>
        <end position="94"/>
    </location>
</feature>
<dbReference type="InterPro" id="IPR036388">
    <property type="entry name" value="WH-like_DNA-bd_sf"/>
</dbReference>
<dbReference type="Gene3D" id="1.10.10.10">
    <property type="entry name" value="Winged helix-like DNA-binding domain superfamily/Winged helix DNA-binding domain"/>
    <property type="match status" value="1"/>
</dbReference>
<dbReference type="InterPro" id="IPR000847">
    <property type="entry name" value="LysR_HTH_N"/>
</dbReference>
<comment type="similarity">
    <text evidence="1">Belongs to the LysR transcriptional regulatory family.</text>
</comment>
<comment type="caution">
    <text evidence="3">The sequence shown here is derived from an EMBL/GenBank/DDBJ whole genome shotgun (WGS) entry which is preliminary data.</text>
</comment>
<name>A0ABD5BJ93_SERMA</name>
<evidence type="ECO:0000313" key="4">
    <source>
        <dbReference type="Proteomes" id="UP001234811"/>
    </source>
</evidence>
<dbReference type="RefSeq" id="WP_080298828.1">
    <property type="nucleotide sequence ID" value="NZ_CBDHWN010000088.1"/>
</dbReference>
<dbReference type="InterPro" id="IPR058163">
    <property type="entry name" value="LysR-type_TF_proteobact-type"/>
</dbReference>
<evidence type="ECO:0000259" key="2">
    <source>
        <dbReference type="Pfam" id="PF00126"/>
    </source>
</evidence>
<dbReference type="AlphaFoldDB" id="A0ABD5BJ93"/>
<organism evidence="3 4">
    <name type="scientific">Serratia marcescens</name>
    <dbReference type="NCBI Taxonomy" id="615"/>
    <lineage>
        <taxon>Bacteria</taxon>
        <taxon>Pseudomonadati</taxon>
        <taxon>Pseudomonadota</taxon>
        <taxon>Gammaproteobacteria</taxon>
        <taxon>Enterobacterales</taxon>
        <taxon>Yersiniaceae</taxon>
        <taxon>Serratia</taxon>
    </lineage>
</organism>